<evidence type="ECO:0000256" key="11">
    <source>
        <dbReference type="PIRSR" id="PIRSR005713-2"/>
    </source>
</evidence>
<keyword evidence="7 12" id="KW-0472">Membrane</keyword>
<dbReference type="GO" id="GO:0070588">
    <property type="term" value="P:calcium ion transmembrane transport"/>
    <property type="evidence" value="ECO:0007669"/>
    <property type="project" value="TreeGrafter"/>
</dbReference>
<keyword evidence="3" id="KW-0813">Transport</keyword>
<organism evidence="13 14">
    <name type="scientific">Candidula unifasciata</name>
    <dbReference type="NCBI Taxonomy" id="100452"/>
    <lineage>
        <taxon>Eukaryota</taxon>
        <taxon>Metazoa</taxon>
        <taxon>Spiralia</taxon>
        <taxon>Lophotrochozoa</taxon>
        <taxon>Mollusca</taxon>
        <taxon>Gastropoda</taxon>
        <taxon>Heterobranchia</taxon>
        <taxon>Euthyneura</taxon>
        <taxon>Panpulmonata</taxon>
        <taxon>Eupulmonata</taxon>
        <taxon>Stylommatophora</taxon>
        <taxon>Helicina</taxon>
        <taxon>Helicoidea</taxon>
        <taxon>Geomitridae</taxon>
        <taxon>Candidula</taxon>
    </lineage>
</organism>
<feature type="disulfide bond" evidence="11">
    <location>
        <begin position="117"/>
        <end position="171"/>
    </location>
</feature>
<dbReference type="Pfam" id="PF00864">
    <property type="entry name" value="P2X_receptor"/>
    <property type="match status" value="1"/>
</dbReference>
<sequence length="394" mass="45346">MSGQAINAFCTDFFEYDTPMMVHIKNKTVGIINRVFELIILSYIVFYGILYEKGYQEYDEVRSAVATKLKGILYESNSSFGRITWDVADYVVPPLESNAFFVITSVVLTRMQVQKNCSENPNIKAAWCENDQDCQSKIGVITPTGNGPFTGKCVQSATLPTRKVCEIYGWCPVEDDSKKNLFTFNDSEFFTVLIKNNIEFPKFNFRKRNIMDWYATDSEMGKCRWNPNDPLDKYCPIFELGVIARGAGVEYSSLLTKGGIIKIIIDWNCDLDFSEDYCRPEYSFRWLDSGNFTVSVGFNFRYADHFFMRDNNTIRFYRNLYKAIGVHFMVEVRGRAGKFHLVNLLFNVGSGMALMGIASILSDIVVLYFLKARKLYKDRKFQVAEVCPYEVEQL</sequence>
<evidence type="ECO:0000256" key="5">
    <source>
        <dbReference type="ARBA" id="ARBA00022989"/>
    </source>
</evidence>
<dbReference type="EMBL" id="CAJHNH020002371">
    <property type="protein sequence ID" value="CAG5126492.1"/>
    <property type="molecule type" value="Genomic_DNA"/>
</dbReference>
<gene>
    <name evidence="13" type="ORF">CUNI_LOCUS12050</name>
</gene>
<feature type="disulfide bond" evidence="11">
    <location>
        <begin position="134"/>
        <end position="165"/>
    </location>
</feature>
<feature type="disulfide bond" evidence="11">
    <location>
        <begin position="128"/>
        <end position="153"/>
    </location>
</feature>
<evidence type="ECO:0000256" key="4">
    <source>
        <dbReference type="ARBA" id="ARBA00022692"/>
    </source>
</evidence>
<dbReference type="PRINTS" id="PR01307">
    <property type="entry name" value="P2XRECEPTOR"/>
</dbReference>
<dbReference type="GO" id="GO:0033198">
    <property type="term" value="P:response to ATP"/>
    <property type="evidence" value="ECO:0007669"/>
    <property type="project" value="InterPro"/>
</dbReference>
<dbReference type="PANTHER" id="PTHR10125:SF31">
    <property type="entry name" value="P2X RECEPTOR E"/>
    <property type="match status" value="1"/>
</dbReference>
<feature type="binding site" evidence="10">
    <location>
        <position position="191"/>
    </location>
    <ligand>
        <name>ATP</name>
        <dbReference type="ChEBI" id="CHEBI:30616"/>
        <note>ligand shared between two neighboring subunits of the homotrimer</note>
    </ligand>
</feature>
<keyword evidence="8" id="KW-1071">Ligand-gated ion channel</keyword>
<dbReference type="GO" id="GO:0098794">
    <property type="term" value="C:postsynapse"/>
    <property type="evidence" value="ECO:0007669"/>
    <property type="project" value="GOC"/>
</dbReference>
<keyword evidence="9" id="KW-0407">Ion channel</keyword>
<feature type="transmembrane region" description="Helical" evidence="12">
    <location>
        <begin position="31"/>
        <end position="50"/>
    </location>
</feature>
<evidence type="ECO:0000256" key="12">
    <source>
        <dbReference type="SAM" id="Phobius"/>
    </source>
</evidence>
<feature type="non-terminal residue" evidence="13">
    <location>
        <position position="394"/>
    </location>
</feature>
<evidence type="ECO:0000313" key="14">
    <source>
        <dbReference type="Proteomes" id="UP000678393"/>
    </source>
</evidence>
<comment type="subcellular location">
    <subcellularLocation>
        <location evidence="1">Endomembrane system</location>
    </subcellularLocation>
</comment>
<dbReference type="GO" id="GO:0001614">
    <property type="term" value="F:purinergic nucleotide receptor activity"/>
    <property type="evidence" value="ECO:0007669"/>
    <property type="project" value="InterPro"/>
</dbReference>
<keyword evidence="5 12" id="KW-1133">Transmembrane helix</keyword>
<keyword evidence="11" id="KW-1015">Disulfide bond</keyword>
<comment type="similarity">
    <text evidence="2">Belongs to the P2X receptor family.</text>
</comment>
<dbReference type="InterPro" id="IPR027309">
    <property type="entry name" value="P2X_extracellular_dom_sf"/>
</dbReference>
<dbReference type="Gene3D" id="1.10.287.940">
    <property type="entry name" value="atp-gated p2x4 ion channel"/>
    <property type="match status" value="1"/>
</dbReference>
<dbReference type="PANTHER" id="PTHR10125">
    <property type="entry name" value="P2X PURINOCEPTOR"/>
    <property type="match status" value="1"/>
</dbReference>
<evidence type="ECO:0000256" key="1">
    <source>
        <dbReference type="ARBA" id="ARBA00004308"/>
    </source>
</evidence>
<dbReference type="GO" id="GO:0012505">
    <property type="term" value="C:endomembrane system"/>
    <property type="evidence" value="ECO:0007669"/>
    <property type="project" value="UniProtKB-SubCell"/>
</dbReference>
<feature type="binding site" evidence="10">
    <location>
        <position position="322"/>
    </location>
    <ligand>
        <name>ATP</name>
        <dbReference type="ChEBI" id="CHEBI:30616"/>
        <note>ligand shared between two neighboring subunits of the homotrimer</note>
    </ligand>
</feature>
<dbReference type="Proteomes" id="UP000678393">
    <property type="component" value="Unassembled WGS sequence"/>
</dbReference>
<feature type="binding site" evidence="10">
    <location>
        <begin position="299"/>
        <end position="301"/>
    </location>
    <ligand>
        <name>ATP</name>
        <dbReference type="ChEBI" id="CHEBI:30616"/>
        <note>ligand shared between two neighboring subunits of the homotrimer</note>
    </ligand>
</feature>
<evidence type="ECO:0000256" key="6">
    <source>
        <dbReference type="ARBA" id="ARBA00023065"/>
    </source>
</evidence>
<reference evidence="13" key="1">
    <citation type="submission" date="2021-04" db="EMBL/GenBank/DDBJ databases">
        <authorList>
            <consortium name="Molecular Ecology Group"/>
        </authorList>
    </citation>
    <scope>NUCLEOTIDE SEQUENCE</scope>
</reference>
<dbReference type="InterPro" id="IPR059116">
    <property type="entry name" value="P2X_receptor"/>
</dbReference>
<keyword evidence="4 12" id="KW-0812">Transmembrane</keyword>
<feature type="binding site" evidence="10">
    <location>
        <begin position="68"/>
        <end position="70"/>
    </location>
    <ligand>
        <name>ATP</name>
        <dbReference type="ChEBI" id="CHEBI:30616"/>
        <note>ligand shared between two neighboring subunits of the homotrimer</note>
    </ligand>
</feature>
<dbReference type="GO" id="GO:0005886">
    <property type="term" value="C:plasma membrane"/>
    <property type="evidence" value="ECO:0007669"/>
    <property type="project" value="InterPro"/>
</dbReference>
<feature type="disulfide bond" evidence="11">
    <location>
        <begin position="223"/>
        <end position="235"/>
    </location>
</feature>
<evidence type="ECO:0000256" key="3">
    <source>
        <dbReference type="ARBA" id="ARBA00022448"/>
    </source>
</evidence>
<keyword evidence="14" id="KW-1185">Reference proteome</keyword>
<evidence type="ECO:0000256" key="2">
    <source>
        <dbReference type="ARBA" id="ARBA00009848"/>
    </source>
</evidence>
<evidence type="ECO:0000256" key="8">
    <source>
        <dbReference type="ARBA" id="ARBA00023286"/>
    </source>
</evidence>
<feature type="disulfide bond" evidence="11">
    <location>
        <begin position="269"/>
        <end position="278"/>
    </location>
</feature>
<dbReference type="PIRSF" id="PIRSF005713">
    <property type="entry name" value="P2X_purinoceptor"/>
    <property type="match status" value="1"/>
</dbReference>
<dbReference type="NCBIfam" id="TIGR00863">
    <property type="entry name" value="P2X"/>
    <property type="match status" value="1"/>
</dbReference>
<protein>
    <recommendedName>
        <fullName evidence="15">P2X purinoceptor</fullName>
    </recommendedName>
</protein>
<evidence type="ECO:0000313" key="13">
    <source>
        <dbReference type="EMBL" id="CAG5126492.1"/>
    </source>
</evidence>
<dbReference type="GO" id="GO:0005524">
    <property type="term" value="F:ATP binding"/>
    <property type="evidence" value="ECO:0007669"/>
    <property type="project" value="UniProtKB-KW"/>
</dbReference>
<dbReference type="AlphaFoldDB" id="A0A8S3ZH77"/>
<dbReference type="Gene3D" id="2.60.490.10">
    <property type="entry name" value="atp-gated p2x4 ion channel domain"/>
    <property type="match status" value="1"/>
</dbReference>
<evidence type="ECO:0000256" key="9">
    <source>
        <dbReference type="ARBA" id="ARBA00023303"/>
    </source>
</evidence>
<dbReference type="OrthoDB" id="494673at2759"/>
<dbReference type="InterPro" id="IPR001429">
    <property type="entry name" value="P2X_purnocptor"/>
</dbReference>
<evidence type="ECO:0008006" key="15">
    <source>
        <dbReference type="Google" id="ProtNLM"/>
    </source>
</evidence>
<feature type="transmembrane region" description="Helical" evidence="12">
    <location>
        <begin position="344"/>
        <end position="370"/>
    </location>
</feature>
<keyword evidence="10" id="KW-0067">ATP-binding</keyword>
<keyword evidence="10" id="KW-0547">Nucleotide-binding</keyword>
<evidence type="ECO:0000256" key="7">
    <source>
        <dbReference type="ARBA" id="ARBA00023136"/>
    </source>
</evidence>
<accession>A0A8S3ZH77</accession>
<name>A0A8S3ZH77_9EUPU</name>
<evidence type="ECO:0000256" key="10">
    <source>
        <dbReference type="PIRSR" id="PIRSR005713-1"/>
    </source>
</evidence>
<comment type="caution">
    <text evidence="13">The sequence shown here is derived from an EMBL/GenBank/DDBJ whole genome shotgun (WGS) entry which is preliminary data.</text>
</comment>
<dbReference type="GO" id="GO:0004931">
    <property type="term" value="F:extracellularly ATP-gated monoatomic cation channel activity"/>
    <property type="evidence" value="ECO:0007669"/>
    <property type="project" value="InterPro"/>
</dbReference>
<proteinExistence type="inferred from homology"/>
<keyword evidence="6" id="KW-0406">Ion transport</keyword>